<dbReference type="PATRIC" id="fig|1435349.4.peg.495"/>
<dbReference type="AlphaFoldDB" id="A0A0D7W899"/>
<comment type="caution">
    <text evidence="1">The sequence shown here is derived from an EMBL/GenBank/DDBJ whole genome shotgun (WGS) entry which is preliminary data.</text>
</comment>
<evidence type="ECO:0000313" key="2">
    <source>
        <dbReference type="Proteomes" id="UP000032578"/>
    </source>
</evidence>
<accession>A0A0D7W899</accession>
<proteinExistence type="predicted"/>
<protein>
    <submittedName>
        <fullName evidence="1">Uncharacterized protein</fullName>
    </submittedName>
</protein>
<dbReference type="EMBL" id="JTDW01000010">
    <property type="protein sequence ID" value="KJD34903.1"/>
    <property type="molecule type" value="Genomic_DNA"/>
</dbReference>
<gene>
    <name evidence="1" type="ORF">PW52_12390</name>
</gene>
<sequence length="62" mass="7268">MFEIQFLKTNVALINHKKKTLANALCRINSLYFIEKNKTFNDFIFLLHNIASAILNNKKIEL</sequence>
<dbReference type="STRING" id="1435349.PW52_12390"/>
<dbReference type="Proteomes" id="UP000032578">
    <property type="component" value="Unassembled WGS sequence"/>
</dbReference>
<reference evidence="1 2" key="1">
    <citation type="submission" date="2014-11" db="EMBL/GenBank/DDBJ databases">
        <title>Tamlana sedimentorum sp. nov., isolated from shallow sand sediments of the Sea of Japan.</title>
        <authorList>
            <person name="Romanenko L.A."/>
        </authorList>
    </citation>
    <scope>NUCLEOTIDE SEQUENCE [LARGE SCALE GENOMIC DNA]</scope>
    <source>
        <strain evidence="1 2">JCM 19808</strain>
    </source>
</reference>
<name>A0A0D7W899_9FLAO</name>
<keyword evidence="2" id="KW-1185">Reference proteome</keyword>
<organism evidence="1 2">
    <name type="scientific">Neotamlana sedimentorum</name>
    <dbReference type="NCBI Taxonomy" id="1435349"/>
    <lineage>
        <taxon>Bacteria</taxon>
        <taxon>Pseudomonadati</taxon>
        <taxon>Bacteroidota</taxon>
        <taxon>Flavobacteriia</taxon>
        <taxon>Flavobacteriales</taxon>
        <taxon>Flavobacteriaceae</taxon>
        <taxon>Neotamlana</taxon>
    </lineage>
</organism>
<evidence type="ECO:0000313" key="1">
    <source>
        <dbReference type="EMBL" id="KJD34903.1"/>
    </source>
</evidence>